<protein>
    <submittedName>
        <fullName evidence="1">Uncharacterized protein</fullName>
    </submittedName>
</protein>
<reference evidence="1 2" key="1">
    <citation type="journal article" date="2011" name="Stand. Genomic Sci.">
        <title>Non-contiguous finished genome sequence and contextual data of the filamentous soil bacterium Ktedonobacter racemifer type strain (SOSP1-21).</title>
        <authorList>
            <person name="Chang Y.J."/>
            <person name="Land M."/>
            <person name="Hauser L."/>
            <person name="Chertkov O."/>
            <person name="Del Rio T.G."/>
            <person name="Nolan M."/>
            <person name="Copeland A."/>
            <person name="Tice H."/>
            <person name="Cheng J.F."/>
            <person name="Lucas S."/>
            <person name="Han C."/>
            <person name="Goodwin L."/>
            <person name="Pitluck S."/>
            <person name="Ivanova N."/>
            <person name="Ovchinikova G."/>
            <person name="Pati A."/>
            <person name="Chen A."/>
            <person name="Palaniappan K."/>
            <person name="Mavromatis K."/>
            <person name="Liolios K."/>
            <person name="Brettin T."/>
            <person name="Fiebig A."/>
            <person name="Rohde M."/>
            <person name="Abt B."/>
            <person name="Goker M."/>
            <person name="Detter J.C."/>
            <person name="Woyke T."/>
            <person name="Bristow J."/>
            <person name="Eisen J.A."/>
            <person name="Markowitz V."/>
            <person name="Hugenholtz P."/>
            <person name="Kyrpides N.C."/>
            <person name="Klenk H.P."/>
            <person name="Lapidus A."/>
        </authorList>
    </citation>
    <scope>NUCLEOTIDE SEQUENCE [LARGE SCALE GENOMIC DNA]</scope>
    <source>
        <strain evidence="2">DSM 44963</strain>
    </source>
</reference>
<dbReference type="AlphaFoldDB" id="D6U171"/>
<accession>D6U171</accession>
<dbReference type="Proteomes" id="UP000004508">
    <property type="component" value="Unassembled WGS sequence"/>
</dbReference>
<evidence type="ECO:0000313" key="2">
    <source>
        <dbReference type="Proteomes" id="UP000004508"/>
    </source>
</evidence>
<sequence>MERHLGLYFTRVSMEEAALEPVFPGDSTPVLMLHVDCSLLFGSVSLLVKDGFIPLATPTS</sequence>
<gene>
    <name evidence="1" type="ORF">Krac_3381</name>
</gene>
<evidence type="ECO:0000313" key="1">
    <source>
        <dbReference type="EMBL" id="EFH82561.1"/>
    </source>
</evidence>
<name>D6U171_KTERA</name>
<dbReference type="STRING" id="485913.Krac_3381"/>
<organism evidence="1 2">
    <name type="scientific">Ktedonobacter racemifer DSM 44963</name>
    <dbReference type="NCBI Taxonomy" id="485913"/>
    <lineage>
        <taxon>Bacteria</taxon>
        <taxon>Bacillati</taxon>
        <taxon>Chloroflexota</taxon>
        <taxon>Ktedonobacteria</taxon>
        <taxon>Ktedonobacterales</taxon>
        <taxon>Ktedonobacteraceae</taxon>
        <taxon>Ktedonobacter</taxon>
    </lineage>
</organism>
<proteinExistence type="predicted"/>
<dbReference type="InParanoid" id="D6U171"/>
<keyword evidence="2" id="KW-1185">Reference proteome</keyword>
<dbReference type="EMBL" id="ADVG01000004">
    <property type="protein sequence ID" value="EFH82561.1"/>
    <property type="molecule type" value="Genomic_DNA"/>
</dbReference>
<comment type="caution">
    <text evidence="1">The sequence shown here is derived from an EMBL/GenBank/DDBJ whole genome shotgun (WGS) entry which is preliminary data.</text>
</comment>